<protein>
    <submittedName>
        <fullName evidence="2">DNA-binding CsgD family transcriptional regulator</fullName>
    </submittedName>
</protein>
<dbReference type="InterPro" id="IPR000792">
    <property type="entry name" value="Tscrpt_reg_LuxR_C"/>
</dbReference>
<dbReference type="InterPro" id="IPR016032">
    <property type="entry name" value="Sig_transdc_resp-reg_C-effctor"/>
</dbReference>
<evidence type="ECO:0000313" key="2">
    <source>
        <dbReference type="EMBL" id="MDQ0531598.1"/>
    </source>
</evidence>
<evidence type="ECO:0000259" key="1">
    <source>
        <dbReference type="SMART" id="SM00421"/>
    </source>
</evidence>
<dbReference type="Proteomes" id="UP001244552">
    <property type="component" value="Unassembled WGS sequence"/>
</dbReference>
<name>A0ABU0MDT2_9PROT</name>
<dbReference type="GO" id="GO:0003677">
    <property type="term" value="F:DNA binding"/>
    <property type="evidence" value="ECO:0007669"/>
    <property type="project" value="UniProtKB-KW"/>
</dbReference>
<gene>
    <name evidence="2" type="ORF">QO018_000430</name>
</gene>
<proteinExistence type="predicted"/>
<dbReference type="SMART" id="SM00421">
    <property type="entry name" value="HTH_LUXR"/>
    <property type="match status" value="1"/>
</dbReference>
<dbReference type="RefSeq" id="WP_209977599.1">
    <property type="nucleotide sequence ID" value="NZ_JAGINO010000001.1"/>
</dbReference>
<accession>A0ABU0MDT2</accession>
<evidence type="ECO:0000313" key="3">
    <source>
        <dbReference type="Proteomes" id="UP001244552"/>
    </source>
</evidence>
<reference evidence="2 3" key="1">
    <citation type="submission" date="2023-07" db="EMBL/GenBank/DDBJ databases">
        <title>Genomic Encyclopedia of Type Strains, Phase IV (KMG-IV): sequencing the most valuable type-strain genomes for metagenomic binning, comparative biology and taxonomic classification.</title>
        <authorList>
            <person name="Goeker M."/>
        </authorList>
    </citation>
    <scope>NUCLEOTIDE SEQUENCE [LARGE SCALE GENOMIC DNA]</scope>
    <source>
        <strain evidence="2 3">DSM 19922</strain>
    </source>
</reference>
<dbReference type="InterPro" id="IPR036388">
    <property type="entry name" value="WH-like_DNA-bd_sf"/>
</dbReference>
<dbReference type="Gene3D" id="1.10.10.10">
    <property type="entry name" value="Winged helix-like DNA-binding domain superfamily/Winged helix DNA-binding domain"/>
    <property type="match status" value="1"/>
</dbReference>
<keyword evidence="3" id="KW-1185">Reference proteome</keyword>
<organism evidence="2 3">
    <name type="scientific">Azospirillum picis</name>
    <dbReference type="NCBI Taxonomy" id="488438"/>
    <lineage>
        <taxon>Bacteria</taxon>
        <taxon>Pseudomonadati</taxon>
        <taxon>Pseudomonadota</taxon>
        <taxon>Alphaproteobacteria</taxon>
        <taxon>Rhodospirillales</taxon>
        <taxon>Azospirillaceae</taxon>
        <taxon>Azospirillum</taxon>
    </lineage>
</organism>
<comment type="caution">
    <text evidence="2">The sequence shown here is derived from an EMBL/GenBank/DDBJ whole genome shotgun (WGS) entry which is preliminary data.</text>
</comment>
<dbReference type="SUPFAM" id="SSF46894">
    <property type="entry name" value="C-terminal effector domain of the bipartite response regulators"/>
    <property type="match status" value="1"/>
</dbReference>
<keyword evidence="2" id="KW-0238">DNA-binding</keyword>
<sequence length="331" mass="35821">MASDVQGALLIYERDVVVYANTAAQLLHPQQDWSATVTFDGIFRVGVEQGRINDPAILADPETHLAYARMARAREQSFQFRRRYDGVPFDRYHTGVNADWNAQIWVPARRSVFDDDCDEIAPGLQELAKRNRVQATTAALLERMGVAVAVVTAEGRLIDSSSLMVRRLRSGGALERGLGNRLTCDDPENAMRLHRAIAAVVTGREGEALVPIDDGAAVQLVAVMPARGGHAIVVVQDIAPPEPLQELLVSAYGLTRRQAEVAVRVAAGESAEQIATALDRKLGTVRRQIATSKAKIAVGGQQDIARIVTRAATLFGGIPLPKIEGDHNGEP</sequence>
<dbReference type="EMBL" id="JAUSVU010000001">
    <property type="protein sequence ID" value="MDQ0531598.1"/>
    <property type="molecule type" value="Genomic_DNA"/>
</dbReference>
<feature type="domain" description="HTH luxR-type" evidence="1">
    <location>
        <begin position="251"/>
        <end position="308"/>
    </location>
</feature>